<keyword evidence="2" id="KW-1185">Reference proteome</keyword>
<sequence>MVYSDIILLLTARLTSRLLASMRMSQRQTLFGQSILTPNELVLFCGVPFENKQNWPSAQHPRNERSGNSMWSQLSAALYAILNPRKYIQKLSKKATLLGAAMTFSAEKLSDENREILTLPSARIVKSEAELRAREVVKNRFTCSAGGDGDKIELEDFSRPVRPTATVHSDYDRRYALSTYAFKNQSCLVPKTAKLLPHSQASSLCQNKAAFFSSIFLGLDDASPNGYSEIMICPNRNIPATCWQLSFWTAAANDLEDFVVSIRMNRNVYALKKLWGLPAYVSSTREAELGSGHFALSSEAFF</sequence>
<dbReference type="GeneID" id="20325732"/>
<dbReference type="EMBL" id="KL597145">
    <property type="protein sequence ID" value="KER19738.1"/>
    <property type="molecule type" value="Genomic_DNA"/>
</dbReference>
<evidence type="ECO:0000313" key="2">
    <source>
        <dbReference type="Proteomes" id="UP000054324"/>
    </source>
</evidence>
<organism evidence="1 2">
    <name type="scientific">Opisthorchis viverrini</name>
    <name type="common">Southeast Asian liver fluke</name>
    <dbReference type="NCBI Taxonomy" id="6198"/>
    <lineage>
        <taxon>Eukaryota</taxon>
        <taxon>Metazoa</taxon>
        <taxon>Spiralia</taxon>
        <taxon>Lophotrochozoa</taxon>
        <taxon>Platyhelminthes</taxon>
        <taxon>Trematoda</taxon>
        <taxon>Digenea</taxon>
        <taxon>Opisthorchiida</taxon>
        <taxon>Opisthorchiata</taxon>
        <taxon>Opisthorchiidae</taxon>
        <taxon>Opisthorchis</taxon>
    </lineage>
</organism>
<gene>
    <name evidence="1" type="ORF">T265_11564</name>
</gene>
<reference evidence="1 2" key="1">
    <citation type="submission" date="2013-11" db="EMBL/GenBank/DDBJ databases">
        <title>Opisthorchis viverrini - life in the bile duct.</title>
        <authorList>
            <person name="Young N.D."/>
            <person name="Nagarajan N."/>
            <person name="Lin S.J."/>
            <person name="Korhonen P.K."/>
            <person name="Jex A.R."/>
            <person name="Hall R.S."/>
            <person name="Safavi-Hemami H."/>
            <person name="Kaewkong W."/>
            <person name="Bertrand D."/>
            <person name="Gao S."/>
            <person name="Seet Q."/>
            <person name="Wongkham S."/>
            <person name="Teh B.T."/>
            <person name="Wongkham C."/>
            <person name="Intapan P.M."/>
            <person name="Maleewong W."/>
            <person name="Yang X."/>
            <person name="Hu M."/>
            <person name="Wang Z."/>
            <person name="Hofmann A."/>
            <person name="Sternberg P.W."/>
            <person name="Tan P."/>
            <person name="Wang J."/>
            <person name="Gasser R.B."/>
        </authorList>
    </citation>
    <scope>NUCLEOTIDE SEQUENCE [LARGE SCALE GENOMIC DNA]</scope>
</reference>
<dbReference type="KEGG" id="ovi:T265_11564"/>
<dbReference type="AlphaFoldDB" id="A0A074YYL1"/>
<accession>A0A074YYL1</accession>
<dbReference type="RefSeq" id="XP_009176511.1">
    <property type="nucleotide sequence ID" value="XM_009178247.1"/>
</dbReference>
<proteinExistence type="predicted"/>
<dbReference type="CTD" id="20325732"/>
<dbReference type="Proteomes" id="UP000054324">
    <property type="component" value="Unassembled WGS sequence"/>
</dbReference>
<protein>
    <submittedName>
        <fullName evidence="1">Uncharacterized protein</fullName>
    </submittedName>
</protein>
<evidence type="ECO:0000313" key="1">
    <source>
        <dbReference type="EMBL" id="KER19738.1"/>
    </source>
</evidence>
<name>A0A074YYL1_OPIVI</name>